<evidence type="ECO:0000256" key="10">
    <source>
        <dbReference type="SAM" id="SignalP"/>
    </source>
</evidence>
<keyword evidence="7" id="KW-0106">Calcium</keyword>
<dbReference type="GO" id="GO:0005990">
    <property type="term" value="P:lactose catabolic process"/>
    <property type="evidence" value="ECO:0007669"/>
    <property type="project" value="TreeGrafter"/>
</dbReference>
<dbReference type="InterPro" id="IPR006104">
    <property type="entry name" value="Glyco_hydro_2_N"/>
</dbReference>
<feature type="chain" id="PRO_5037586774" description="beta-galactosidase" evidence="10">
    <location>
        <begin position="20"/>
        <end position="1346"/>
    </location>
</feature>
<dbReference type="EC" id="3.2.1.23" evidence="5"/>
<reference evidence="12" key="1">
    <citation type="journal article" date="2021" name="PeerJ">
        <title>Extensive microbial diversity within the chicken gut microbiome revealed by metagenomics and culture.</title>
        <authorList>
            <person name="Gilroy R."/>
            <person name="Ravi A."/>
            <person name="Getino M."/>
            <person name="Pursley I."/>
            <person name="Horton D.L."/>
            <person name="Alikhan N.F."/>
            <person name="Baker D."/>
            <person name="Gharbi K."/>
            <person name="Hall N."/>
            <person name="Watson M."/>
            <person name="Adriaenssens E.M."/>
            <person name="Foster-Nyarko E."/>
            <person name="Jarju S."/>
            <person name="Secka A."/>
            <person name="Antonio M."/>
            <person name="Oren A."/>
            <person name="Chaudhuri R.R."/>
            <person name="La Ragione R."/>
            <person name="Hildebrand F."/>
            <person name="Pallen M.J."/>
        </authorList>
    </citation>
    <scope>NUCLEOTIDE SEQUENCE</scope>
    <source>
        <strain evidence="12">CHK55-1828</strain>
    </source>
</reference>
<dbReference type="Pfam" id="PF16353">
    <property type="entry name" value="LacZ_4"/>
    <property type="match status" value="1"/>
</dbReference>
<dbReference type="Proteomes" id="UP000717835">
    <property type="component" value="Unassembled WGS sequence"/>
</dbReference>
<evidence type="ECO:0000256" key="3">
    <source>
        <dbReference type="ARBA" id="ARBA00007401"/>
    </source>
</evidence>
<keyword evidence="8" id="KW-0326">Glycosidase</keyword>
<dbReference type="SUPFAM" id="SSF49785">
    <property type="entry name" value="Galactose-binding domain-like"/>
    <property type="match status" value="2"/>
</dbReference>
<dbReference type="SMART" id="SM01038">
    <property type="entry name" value="Bgal_small_N"/>
    <property type="match status" value="1"/>
</dbReference>
<feature type="domain" description="F5/8 type C" evidence="11">
    <location>
        <begin position="1194"/>
        <end position="1346"/>
    </location>
</feature>
<dbReference type="PANTHER" id="PTHR46323">
    <property type="entry name" value="BETA-GALACTOSIDASE"/>
    <property type="match status" value="1"/>
</dbReference>
<dbReference type="Pfam" id="PF02836">
    <property type="entry name" value="Glyco_hydro_2_C"/>
    <property type="match status" value="1"/>
</dbReference>
<dbReference type="InterPro" id="IPR036156">
    <property type="entry name" value="Beta-gal/glucu_dom_sf"/>
</dbReference>
<dbReference type="InterPro" id="IPR006101">
    <property type="entry name" value="Glyco_hydro_2"/>
</dbReference>
<feature type="signal peptide" evidence="10">
    <location>
        <begin position="1"/>
        <end position="19"/>
    </location>
</feature>
<dbReference type="InterPro" id="IPR017853">
    <property type="entry name" value="GH"/>
</dbReference>
<organism evidence="12 13">
    <name type="scientific">Mediterranea massiliensis</name>
    <dbReference type="NCBI Taxonomy" id="1841865"/>
    <lineage>
        <taxon>Bacteria</taxon>
        <taxon>Pseudomonadati</taxon>
        <taxon>Bacteroidota</taxon>
        <taxon>Bacteroidia</taxon>
        <taxon>Bacteroidales</taxon>
        <taxon>Bacteroidaceae</taxon>
        <taxon>Mediterranea</taxon>
    </lineage>
</organism>
<comment type="catalytic activity">
    <reaction evidence="1">
        <text>Hydrolysis of terminal non-reducing beta-D-galactose residues in beta-D-galactosides.</text>
        <dbReference type="EC" id="3.2.1.23"/>
    </reaction>
</comment>
<protein>
    <recommendedName>
        <fullName evidence="5">beta-galactosidase</fullName>
        <ecNumber evidence="5">3.2.1.23</ecNumber>
    </recommendedName>
    <alternativeName>
        <fullName evidence="9">Lactase</fullName>
    </alternativeName>
</protein>
<dbReference type="Pfam" id="PF02837">
    <property type="entry name" value="Glyco_hydro_2_N"/>
    <property type="match status" value="1"/>
</dbReference>
<dbReference type="EMBL" id="DYVX01000036">
    <property type="protein sequence ID" value="HJF91637.1"/>
    <property type="molecule type" value="Genomic_DNA"/>
</dbReference>
<proteinExistence type="inferred from homology"/>
<dbReference type="GO" id="GO:0009341">
    <property type="term" value="C:beta-galactosidase complex"/>
    <property type="evidence" value="ECO:0007669"/>
    <property type="project" value="InterPro"/>
</dbReference>
<dbReference type="RefSeq" id="WP_276826944.1">
    <property type="nucleotide sequence ID" value="NZ_DYVX01000036.1"/>
</dbReference>
<evidence type="ECO:0000313" key="13">
    <source>
        <dbReference type="Proteomes" id="UP000717835"/>
    </source>
</evidence>
<evidence type="ECO:0000259" key="11">
    <source>
        <dbReference type="PROSITE" id="PS50022"/>
    </source>
</evidence>
<dbReference type="Gene3D" id="3.20.20.80">
    <property type="entry name" value="Glycosidases"/>
    <property type="match status" value="1"/>
</dbReference>
<keyword evidence="10" id="KW-0732">Signal</keyword>
<dbReference type="InterPro" id="IPR000421">
    <property type="entry name" value="FA58C"/>
</dbReference>
<comment type="subunit">
    <text evidence="4">Monomer.</text>
</comment>
<dbReference type="InterPro" id="IPR013783">
    <property type="entry name" value="Ig-like_fold"/>
</dbReference>
<comment type="cofactor">
    <cofactor evidence="2">
        <name>Ca(2+)</name>
        <dbReference type="ChEBI" id="CHEBI:29108"/>
    </cofactor>
</comment>
<dbReference type="Pfam" id="PF00754">
    <property type="entry name" value="F5_F8_type_C"/>
    <property type="match status" value="1"/>
</dbReference>
<dbReference type="SUPFAM" id="SSF74650">
    <property type="entry name" value="Galactose mutarotase-like"/>
    <property type="match status" value="1"/>
</dbReference>
<evidence type="ECO:0000256" key="8">
    <source>
        <dbReference type="ARBA" id="ARBA00023295"/>
    </source>
</evidence>
<dbReference type="Pfam" id="PF00703">
    <property type="entry name" value="Glyco_hydro_2"/>
    <property type="match status" value="1"/>
</dbReference>
<evidence type="ECO:0000256" key="2">
    <source>
        <dbReference type="ARBA" id="ARBA00001913"/>
    </source>
</evidence>
<dbReference type="GO" id="GO:0030246">
    <property type="term" value="F:carbohydrate binding"/>
    <property type="evidence" value="ECO:0007669"/>
    <property type="project" value="InterPro"/>
</dbReference>
<dbReference type="PANTHER" id="PTHR46323:SF2">
    <property type="entry name" value="BETA-GALACTOSIDASE"/>
    <property type="match status" value="1"/>
</dbReference>
<dbReference type="PROSITE" id="PS50022">
    <property type="entry name" value="FA58C_3"/>
    <property type="match status" value="1"/>
</dbReference>
<dbReference type="InterPro" id="IPR008979">
    <property type="entry name" value="Galactose-bd-like_sf"/>
</dbReference>
<dbReference type="Gene3D" id="2.70.98.10">
    <property type="match status" value="1"/>
</dbReference>
<reference evidence="12" key="2">
    <citation type="submission" date="2021-09" db="EMBL/GenBank/DDBJ databases">
        <authorList>
            <person name="Gilroy R."/>
        </authorList>
    </citation>
    <scope>NUCLEOTIDE SEQUENCE</scope>
    <source>
        <strain evidence="12">CHK55-1828</strain>
    </source>
</reference>
<dbReference type="InterPro" id="IPR032312">
    <property type="entry name" value="LacZ_4"/>
</dbReference>
<dbReference type="Gene3D" id="2.60.40.10">
    <property type="entry name" value="Immunoglobulins"/>
    <property type="match status" value="2"/>
</dbReference>
<evidence type="ECO:0000256" key="5">
    <source>
        <dbReference type="ARBA" id="ARBA00012756"/>
    </source>
</evidence>
<evidence type="ECO:0000313" key="12">
    <source>
        <dbReference type="EMBL" id="HJF91637.1"/>
    </source>
</evidence>
<dbReference type="SUPFAM" id="SSF51445">
    <property type="entry name" value="(Trans)glycosidases"/>
    <property type="match status" value="1"/>
</dbReference>
<name>A0A921HWD6_9BACT</name>
<evidence type="ECO:0000256" key="9">
    <source>
        <dbReference type="ARBA" id="ARBA00032230"/>
    </source>
</evidence>
<evidence type="ECO:0000256" key="1">
    <source>
        <dbReference type="ARBA" id="ARBA00001412"/>
    </source>
</evidence>
<evidence type="ECO:0000256" key="6">
    <source>
        <dbReference type="ARBA" id="ARBA00022801"/>
    </source>
</evidence>
<comment type="similarity">
    <text evidence="3">Belongs to the glycosyl hydrolase 2 family.</text>
</comment>
<dbReference type="GO" id="GO:0004565">
    <property type="term" value="F:beta-galactosidase activity"/>
    <property type="evidence" value="ECO:0007669"/>
    <property type="project" value="UniProtKB-EC"/>
</dbReference>
<gene>
    <name evidence="12" type="ORF">K8W02_04535</name>
</gene>
<dbReference type="InterPro" id="IPR006102">
    <property type="entry name" value="Ig-like_GH2"/>
</dbReference>
<evidence type="ECO:0000256" key="7">
    <source>
        <dbReference type="ARBA" id="ARBA00022837"/>
    </source>
</evidence>
<dbReference type="InterPro" id="IPR011013">
    <property type="entry name" value="Gal_mutarotase_sf_dom"/>
</dbReference>
<dbReference type="InterPro" id="IPR006103">
    <property type="entry name" value="Glyco_hydro_2_cat"/>
</dbReference>
<dbReference type="Pfam" id="PF02929">
    <property type="entry name" value="Bgal_small_N"/>
    <property type="match status" value="1"/>
</dbReference>
<dbReference type="Gene3D" id="2.60.120.260">
    <property type="entry name" value="Galactose-binding domain-like"/>
    <property type="match status" value="2"/>
</dbReference>
<dbReference type="InterPro" id="IPR050347">
    <property type="entry name" value="Bact_Beta-galactosidase"/>
</dbReference>
<keyword evidence="6" id="KW-0378">Hydrolase</keyword>
<accession>A0A921HWD6</accession>
<dbReference type="SUPFAM" id="SSF49303">
    <property type="entry name" value="beta-Galactosidase/glucuronidase domain"/>
    <property type="match status" value="2"/>
</dbReference>
<dbReference type="PRINTS" id="PR00132">
    <property type="entry name" value="GLHYDRLASE2"/>
</dbReference>
<dbReference type="InterPro" id="IPR014718">
    <property type="entry name" value="GH-type_carb-bd"/>
</dbReference>
<sequence length="1346" mass="151409">MKKILVSILLLLGTWGGFAQTPALKGFAYDQAEAPTGKEWESPEELALNKEQPRAWFFTFADVESARRVLPEHSSYYQSLNGDWKFHWVGNPDERPADFYKPEFDVSGWDDVTVPMQWNVAGIQKDGSLKYGVPIYANQPVIFQHKVAVGDWKGGVMRTPPQDWVTYKHRNEVGSYRRSFTVPAGWEGREVYINFDGVSSFFYLWINGHYVGFSKNSRNTASFDITPYLNGKGDNVVAVEVYRNSDGSFLEAQDMFRLPGIFRTVSLTSTAQVQVRDFRVFPSLDANYEDGTLRIEADLRNLGKKKVKGYTLTYSLYANKLYSDDNELVEGVGGTYKLDEMEKGGKLCSETEIAVPSPRKWSAEAPYRYVLVGQLKDKKGRVVETFSTALGFCQVEIKDTPASEDEFGLAGRYYYINGKTVKLKGVNRQEINPATGNAITVKQMEEEIMLMKRGNINHVRNSHYSCDPHWYYLCDKYGIYLEDEANIESHEYYYGDASLSHVPEFEAAHVARVMELAHAHVNHPSVVIWSLGNEAGPGKNFVTAYNALHQFDPSRPVQYERNNDIVDMGSNQYPSIAWMRGAVTGKYDIKYPFHVSEYAHSMGNAVGNLIDYWEAIESTNFFCGAAIWDWVDQALYNYDPKTGDRYLAYGGDFGDKPNSGMFCMNGILFPGHQPKPQYYEVKKVYQNVGVKAVDMTKGEIEVFNKRYFEPLTDVYMVWSLWKDGQKIEESTAFKGPRNILGPREKVTYTLPYDYSLLAPESEYFVKVQFLLGQDMPWAKKGFVQMEEQLPVKAAGEKPALASVTASMERPSVEEAEDFTTVSGEGFTLKFDNREGTIYSMEYNGRKVILDGKGPRLDALRAPVDNDNWARDRWFEKGLHNLKHKVLNYAWVNAKRKGDNTVQLMYTVESQAPNAAVLQGDNSGRNSIKELTDRPFGPNDFKFVTNQIWTVYPDGSVELQSSITSNDPSLVLARLGYVMELPAELQQYTWYGRGPWNNYNDRLTGSFIEQHQSLVKDLFVNFPKPQSMGNREDVRWCALTDAKGDGVEFVAGTRMSASALPWSALEMTLAPHPYQLPKSTGTHLHIDLGVTGLGGNSCGQGGPLEPDRVKAGDHSMSFIIRPVRQAAFTETARVSVSGEMPLSISRSRNGEVTISSQKKNAEILYTLNGKKKEYFYLEPFDLREGGTVKACYKDNKAVSVSMTFDKLESIPMTVVNASSEETGEGDASHLVDGNPNTTWHTMYSVTVAKYPHWVDFDAGEVKTIKGFVYLPRQDGGTNGNIKDYSLQTSLDGKTWTDAVKGTFSKGKDAKRVMLDKPVRARYLRFTGLSSQNGADFAGGAEFTVIAD</sequence>
<comment type="caution">
    <text evidence="12">The sequence shown here is derived from an EMBL/GenBank/DDBJ whole genome shotgun (WGS) entry which is preliminary data.</text>
</comment>
<dbReference type="InterPro" id="IPR004199">
    <property type="entry name" value="B-gal_small/dom_5"/>
</dbReference>
<evidence type="ECO:0000256" key="4">
    <source>
        <dbReference type="ARBA" id="ARBA00011245"/>
    </source>
</evidence>